<gene>
    <name evidence="1" type="ORF">PBS003_LOCUS3748</name>
</gene>
<dbReference type="EMBL" id="CAKKTJ010000167">
    <property type="protein sequence ID" value="CAH0476987.1"/>
    <property type="molecule type" value="Genomic_DNA"/>
</dbReference>
<accession>A0AAU9L210</accession>
<evidence type="ECO:0008006" key="3">
    <source>
        <dbReference type="Google" id="ProtNLM"/>
    </source>
</evidence>
<evidence type="ECO:0000313" key="2">
    <source>
        <dbReference type="Proteomes" id="UP001160483"/>
    </source>
</evidence>
<name>A0AAU9L210_9STRA</name>
<sequence>MGLSPCHCHYTEAVASFRYRRVHTSVTSCRRISRHAFPTSRIIDAFAFGSPVSSSSCTGSSGTIDVGLCSTLAVKRAAIDTTHGIGKTLASISIAYSVANAAPLRSCFNLVCWVIGCFCEIKLMLKAKTRTRSRLAWCHRLDEYLAFREPAQSIEYANLFLVSTGWHFSVALGLATIVER</sequence>
<dbReference type="Proteomes" id="UP001160483">
    <property type="component" value="Unassembled WGS sequence"/>
</dbReference>
<dbReference type="AlphaFoldDB" id="A0AAU9L210"/>
<proteinExistence type="predicted"/>
<organism evidence="1 2">
    <name type="scientific">Peronospora belbahrii</name>
    <dbReference type="NCBI Taxonomy" id="622444"/>
    <lineage>
        <taxon>Eukaryota</taxon>
        <taxon>Sar</taxon>
        <taxon>Stramenopiles</taxon>
        <taxon>Oomycota</taxon>
        <taxon>Peronosporomycetes</taxon>
        <taxon>Peronosporales</taxon>
        <taxon>Peronosporaceae</taxon>
        <taxon>Peronospora</taxon>
    </lineage>
</organism>
<evidence type="ECO:0000313" key="1">
    <source>
        <dbReference type="EMBL" id="CAH0476987.1"/>
    </source>
</evidence>
<comment type="caution">
    <text evidence="1">The sequence shown here is derived from an EMBL/GenBank/DDBJ whole genome shotgun (WGS) entry which is preliminary data.</text>
</comment>
<reference evidence="1" key="1">
    <citation type="submission" date="2021-11" db="EMBL/GenBank/DDBJ databases">
        <authorList>
            <person name="Islam A."/>
            <person name="Islam S."/>
            <person name="Flora M.S."/>
            <person name="Rahman M."/>
            <person name="Ziaur R.M."/>
            <person name="Epstein J.H."/>
            <person name="Hassan M."/>
            <person name="Klassen M."/>
            <person name="Woodard K."/>
            <person name="Webb A."/>
            <person name="Webby R.J."/>
            <person name="El Zowalaty M.E."/>
        </authorList>
    </citation>
    <scope>NUCLEOTIDE SEQUENCE</scope>
    <source>
        <strain evidence="1">Pbs3</strain>
    </source>
</reference>
<protein>
    <recommendedName>
        <fullName evidence="3">SNF2 N-terminal domain-containing protein</fullName>
    </recommendedName>
</protein>